<evidence type="ECO:0000256" key="2">
    <source>
        <dbReference type="ARBA" id="ARBA00009854"/>
    </source>
</evidence>
<feature type="transmembrane region" description="Helical" evidence="8">
    <location>
        <begin position="382"/>
        <end position="402"/>
    </location>
</feature>
<dbReference type="EMBL" id="QSCR01000028">
    <property type="protein sequence ID" value="RGY14690.1"/>
    <property type="molecule type" value="Genomic_DNA"/>
</dbReference>
<evidence type="ECO:0000256" key="3">
    <source>
        <dbReference type="ARBA" id="ARBA00022448"/>
    </source>
</evidence>
<proteinExistence type="inferred from homology"/>
<reference evidence="10 11" key="1">
    <citation type="submission" date="2018-08" db="EMBL/GenBank/DDBJ databases">
        <title>A genome reference for cultivated species of the human gut microbiota.</title>
        <authorList>
            <person name="Zou Y."/>
            <person name="Xue W."/>
            <person name="Luo G."/>
        </authorList>
    </citation>
    <scope>NUCLEOTIDE SEQUENCE [LARGE SCALE GENOMIC DNA]</scope>
    <source>
        <strain evidence="10 11">OF02-7</strain>
    </source>
</reference>
<dbReference type="NCBIfam" id="TIGR01625">
    <property type="entry name" value="YidE_YbjL_dupl"/>
    <property type="match status" value="2"/>
</dbReference>
<dbReference type="PANTHER" id="PTHR30445">
    <property type="entry name" value="K(+)_H(+) ANTIPORTER SUBUNIT KHTT"/>
    <property type="match status" value="1"/>
</dbReference>
<dbReference type="GO" id="GO:0008324">
    <property type="term" value="F:monoatomic cation transmembrane transporter activity"/>
    <property type="evidence" value="ECO:0007669"/>
    <property type="project" value="InterPro"/>
</dbReference>
<dbReference type="SUPFAM" id="SSF116726">
    <property type="entry name" value="TrkA C-terminal domain-like"/>
    <property type="match status" value="2"/>
</dbReference>
<comment type="similarity">
    <text evidence="2">Belongs to the AAE transporter (TC 2.A.81) family.</text>
</comment>
<gene>
    <name evidence="10" type="ORF">DXA50_14445</name>
</gene>
<dbReference type="InterPro" id="IPR006512">
    <property type="entry name" value="YidE_YbjL"/>
</dbReference>
<organism evidence="10 11">
    <name type="scientific">Butyricimonas virosa</name>
    <dbReference type="NCBI Taxonomy" id="544645"/>
    <lineage>
        <taxon>Bacteria</taxon>
        <taxon>Pseudomonadati</taxon>
        <taxon>Bacteroidota</taxon>
        <taxon>Bacteroidia</taxon>
        <taxon>Bacteroidales</taxon>
        <taxon>Odoribacteraceae</taxon>
        <taxon>Butyricimonas</taxon>
    </lineage>
</organism>
<dbReference type="AlphaFoldDB" id="A0A413IKM7"/>
<feature type="transmembrane region" description="Helical" evidence="8">
    <location>
        <begin position="41"/>
        <end position="61"/>
    </location>
</feature>
<keyword evidence="7 8" id="KW-0472">Membrane</keyword>
<keyword evidence="3" id="KW-0813">Transport</keyword>
<evidence type="ECO:0000256" key="8">
    <source>
        <dbReference type="SAM" id="Phobius"/>
    </source>
</evidence>
<evidence type="ECO:0000256" key="1">
    <source>
        <dbReference type="ARBA" id="ARBA00004651"/>
    </source>
</evidence>
<dbReference type="Pfam" id="PF02080">
    <property type="entry name" value="TrkA_C"/>
    <property type="match status" value="2"/>
</dbReference>
<dbReference type="RefSeq" id="WP_117775423.1">
    <property type="nucleotide sequence ID" value="NZ_CAUGOG010000009.1"/>
</dbReference>
<feature type="transmembrane region" description="Helical" evidence="8">
    <location>
        <begin position="475"/>
        <end position="495"/>
    </location>
</feature>
<evidence type="ECO:0000256" key="5">
    <source>
        <dbReference type="ARBA" id="ARBA00022692"/>
    </source>
</evidence>
<dbReference type="OrthoDB" id="9155749at2"/>
<dbReference type="GO" id="GO:0005886">
    <property type="term" value="C:plasma membrane"/>
    <property type="evidence" value="ECO:0007669"/>
    <property type="project" value="UniProtKB-SubCell"/>
</dbReference>
<dbReference type="Gene3D" id="3.30.70.1450">
    <property type="entry name" value="Regulator of K+ conductance, C-terminal domain"/>
    <property type="match status" value="2"/>
</dbReference>
<feature type="transmembrane region" description="Helical" evidence="8">
    <location>
        <begin position="408"/>
        <end position="427"/>
    </location>
</feature>
<dbReference type="PROSITE" id="PS51202">
    <property type="entry name" value="RCK_C"/>
    <property type="match status" value="2"/>
</dbReference>
<dbReference type="InterPro" id="IPR036721">
    <property type="entry name" value="RCK_C_sf"/>
</dbReference>
<dbReference type="Proteomes" id="UP000286063">
    <property type="component" value="Unassembled WGS sequence"/>
</dbReference>
<comment type="caution">
    <text evidence="10">The sequence shown here is derived from an EMBL/GenBank/DDBJ whole genome shotgun (WGS) entry which is preliminary data.</text>
</comment>
<feature type="transmembrane region" description="Helical" evidence="8">
    <location>
        <begin position="165"/>
        <end position="184"/>
    </location>
</feature>
<comment type="subcellular location">
    <subcellularLocation>
        <location evidence="1">Cell membrane</location>
        <topology evidence="1">Multi-pass membrane protein</topology>
    </subcellularLocation>
</comment>
<evidence type="ECO:0000256" key="4">
    <source>
        <dbReference type="ARBA" id="ARBA00022475"/>
    </source>
</evidence>
<evidence type="ECO:0000256" key="7">
    <source>
        <dbReference type="ARBA" id="ARBA00023136"/>
    </source>
</evidence>
<feature type="transmembrane region" description="Helical" evidence="8">
    <location>
        <begin position="540"/>
        <end position="559"/>
    </location>
</feature>
<dbReference type="Pfam" id="PF06826">
    <property type="entry name" value="Asp-Al_Ex"/>
    <property type="match status" value="2"/>
</dbReference>
<feature type="transmembrane region" description="Helical" evidence="8">
    <location>
        <begin position="104"/>
        <end position="125"/>
    </location>
</feature>
<keyword evidence="5 8" id="KW-0812">Transmembrane</keyword>
<evidence type="ECO:0000256" key="6">
    <source>
        <dbReference type="ARBA" id="ARBA00022989"/>
    </source>
</evidence>
<feature type="transmembrane region" description="Helical" evidence="8">
    <location>
        <begin position="76"/>
        <end position="97"/>
    </location>
</feature>
<evidence type="ECO:0000313" key="10">
    <source>
        <dbReference type="EMBL" id="RGY14690.1"/>
    </source>
</evidence>
<evidence type="ECO:0000259" key="9">
    <source>
        <dbReference type="PROSITE" id="PS51202"/>
    </source>
</evidence>
<dbReference type="GO" id="GO:0006813">
    <property type="term" value="P:potassium ion transport"/>
    <property type="evidence" value="ECO:0007669"/>
    <property type="project" value="InterPro"/>
</dbReference>
<feature type="domain" description="RCK C-terminal" evidence="9">
    <location>
        <begin position="196"/>
        <end position="287"/>
    </location>
</feature>
<feature type="transmembrane region" description="Helical" evidence="8">
    <location>
        <begin position="448"/>
        <end position="469"/>
    </location>
</feature>
<keyword evidence="4" id="KW-1003">Cell membrane</keyword>
<name>A0A413IKM7_9BACT</name>
<dbReference type="InterPro" id="IPR050144">
    <property type="entry name" value="AAE_transporter"/>
</dbReference>
<sequence length="560" mass="60224">MELLKDLFEGSPDLWGGGVAHSVLILSLVIAFGIMLGKIKIAGISLGVTWILFVGIVFGHFNLSLNEHLLHFLKEFGLILFVYSIGLQVGPGFFSAFKKGGFTLNMLAITSVSLSVVVAIVLYLVTDTSITTMVGILSGAVTNTPGLGAAQQANSDLNGIDAPEIAMGYAVAYPLGVIGTILALQSLKYILKINTTTEETEAEKGLGHLQELTVRPVSLEIVNKAIDNKAIKDIQPLVNRKFVISRIRHQGEKQELVNSETILHIGDQILVISNPKDIEAITVFFGKQIDMKWENEDTNLVSRRILITKPELNGKTLSQLRIRRNFGASITRINRSGVDLVAAPNLQLQMGDRVTVVGSELAVSHAEKVLGNSLKRLNHPNLIPIFIGIALGCVLGSIPFMLPGIPQPLKLGLAGGPLIVSILISRFGPHYKLITYTTMSANLMVREIGIALFLACVGLGAGKGFIETIVNEEGYVWIGYGAIITIFPLLVTGLIGRYGCKLNYYTLIGILSGANTNPPALAYSNDQTSCDAPAVGYATVYPLAMFLRVLSAQLLILALG</sequence>
<evidence type="ECO:0000313" key="11">
    <source>
        <dbReference type="Proteomes" id="UP000286063"/>
    </source>
</evidence>
<dbReference type="PANTHER" id="PTHR30445:SF3">
    <property type="entry name" value="TRANSPORT PROTEIN YIDE-RELATED"/>
    <property type="match status" value="1"/>
</dbReference>
<dbReference type="InterPro" id="IPR006037">
    <property type="entry name" value="RCK_C"/>
</dbReference>
<dbReference type="NCBIfam" id="NF003007">
    <property type="entry name" value="PRK03818.1"/>
    <property type="match status" value="1"/>
</dbReference>
<feature type="transmembrane region" description="Helical" evidence="8">
    <location>
        <begin position="502"/>
        <end position="520"/>
    </location>
</feature>
<keyword evidence="6 8" id="KW-1133">Transmembrane helix</keyword>
<feature type="transmembrane region" description="Helical" evidence="8">
    <location>
        <begin position="14"/>
        <end position="34"/>
    </location>
</feature>
<accession>A0A413IKM7</accession>
<feature type="domain" description="RCK C-terminal" evidence="9">
    <location>
        <begin position="288"/>
        <end position="372"/>
    </location>
</feature>
<protein>
    <submittedName>
        <fullName evidence="10">Putative transporter</fullName>
    </submittedName>
</protein>